<keyword evidence="4" id="KW-1185">Reference proteome</keyword>
<keyword evidence="1" id="KW-0560">Oxidoreductase</keyword>
<dbReference type="Pfam" id="PF03098">
    <property type="entry name" value="An_peroxidase"/>
    <property type="match status" value="1"/>
</dbReference>
<dbReference type="PANTHER" id="PTHR11475:SF131">
    <property type="entry name" value="PEROXIDASE"/>
    <property type="match status" value="1"/>
</dbReference>
<organism evidence="5">
    <name type="scientific">Enterobius vermicularis</name>
    <name type="common">Human pinworm</name>
    <dbReference type="NCBI Taxonomy" id="51028"/>
    <lineage>
        <taxon>Eukaryota</taxon>
        <taxon>Metazoa</taxon>
        <taxon>Ecdysozoa</taxon>
        <taxon>Nematoda</taxon>
        <taxon>Chromadorea</taxon>
        <taxon>Rhabditida</taxon>
        <taxon>Spirurina</taxon>
        <taxon>Oxyuridomorpha</taxon>
        <taxon>Oxyuroidea</taxon>
        <taxon>Oxyuridae</taxon>
        <taxon>Enterobius</taxon>
    </lineage>
</organism>
<dbReference type="InterPro" id="IPR037120">
    <property type="entry name" value="Haem_peroxidase_sf_animal"/>
</dbReference>
<accession>A0A0N4UU98</accession>
<dbReference type="SUPFAM" id="SSF48113">
    <property type="entry name" value="Heme-dependent peroxidases"/>
    <property type="match status" value="1"/>
</dbReference>
<feature type="binding site" description="axial binding residue" evidence="2">
    <location>
        <position position="56"/>
    </location>
    <ligand>
        <name>heme b</name>
        <dbReference type="ChEBI" id="CHEBI:60344"/>
    </ligand>
    <ligandPart>
        <name>Fe</name>
        <dbReference type="ChEBI" id="CHEBI:18248"/>
    </ligandPart>
</feature>
<dbReference type="Proteomes" id="UP000274131">
    <property type="component" value="Unassembled WGS sequence"/>
</dbReference>
<dbReference type="GO" id="GO:0006979">
    <property type="term" value="P:response to oxidative stress"/>
    <property type="evidence" value="ECO:0007669"/>
    <property type="project" value="InterPro"/>
</dbReference>
<dbReference type="OrthoDB" id="5857414at2759"/>
<keyword evidence="2" id="KW-0408">Iron</keyword>
<evidence type="ECO:0000313" key="5">
    <source>
        <dbReference type="WBParaSite" id="EVEC_0000094201-mRNA-1"/>
    </source>
</evidence>
<dbReference type="STRING" id="51028.A0A0N4UU98"/>
<dbReference type="Gene3D" id="1.10.640.10">
    <property type="entry name" value="Haem peroxidase domain superfamily, animal type"/>
    <property type="match status" value="1"/>
</dbReference>
<proteinExistence type="predicted"/>
<dbReference type="GO" id="GO:0020037">
    <property type="term" value="F:heme binding"/>
    <property type="evidence" value="ECO:0007669"/>
    <property type="project" value="InterPro"/>
</dbReference>
<reference evidence="5" key="1">
    <citation type="submission" date="2017-02" db="UniProtKB">
        <authorList>
            <consortium name="WormBaseParasite"/>
        </authorList>
    </citation>
    <scope>IDENTIFICATION</scope>
</reference>
<keyword evidence="2" id="KW-0479">Metal-binding</keyword>
<protein>
    <submittedName>
        <fullName evidence="5">Chorion peroxidase</fullName>
    </submittedName>
</protein>
<sequence>MQHIIYAEWLPIVLGCENAAKYDLLPKKTGYFNGYDDRCDATMSQEMATAAFRFGHTLIRNSYPRMDGRYWDQADPLQLKDSFNNASFYYNEKAGHMESVLYGLLGANR</sequence>
<dbReference type="WBParaSite" id="EVEC_0000094201-mRNA-1">
    <property type="protein sequence ID" value="EVEC_0000094201-mRNA-1"/>
    <property type="gene ID" value="EVEC_0000094201"/>
</dbReference>
<evidence type="ECO:0000256" key="2">
    <source>
        <dbReference type="PIRSR" id="PIRSR619791-2"/>
    </source>
</evidence>
<dbReference type="InterPro" id="IPR010255">
    <property type="entry name" value="Haem_peroxidase_sf"/>
</dbReference>
<dbReference type="PANTHER" id="PTHR11475">
    <property type="entry name" value="OXIDASE/PEROXIDASE"/>
    <property type="match status" value="1"/>
</dbReference>
<dbReference type="InterPro" id="IPR019791">
    <property type="entry name" value="Haem_peroxidase_animal"/>
</dbReference>
<dbReference type="EMBL" id="UXUI01001994">
    <property type="protein sequence ID" value="VDD85521.1"/>
    <property type="molecule type" value="Genomic_DNA"/>
</dbReference>
<dbReference type="AlphaFoldDB" id="A0A0N4UU98"/>
<evidence type="ECO:0000256" key="1">
    <source>
        <dbReference type="ARBA" id="ARBA00022559"/>
    </source>
</evidence>
<reference evidence="3 4" key="2">
    <citation type="submission" date="2018-10" db="EMBL/GenBank/DDBJ databases">
        <authorList>
            <consortium name="Pathogen Informatics"/>
        </authorList>
    </citation>
    <scope>NUCLEOTIDE SEQUENCE [LARGE SCALE GENOMIC DNA]</scope>
</reference>
<dbReference type="PROSITE" id="PS50292">
    <property type="entry name" value="PEROXIDASE_3"/>
    <property type="match status" value="1"/>
</dbReference>
<dbReference type="GO" id="GO:0004601">
    <property type="term" value="F:peroxidase activity"/>
    <property type="evidence" value="ECO:0007669"/>
    <property type="project" value="UniProtKB-KW"/>
</dbReference>
<evidence type="ECO:0000313" key="3">
    <source>
        <dbReference type="EMBL" id="VDD85521.1"/>
    </source>
</evidence>
<evidence type="ECO:0000313" key="4">
    <source>
        <dbReference type="Proteomes" id="UP000274131"/>
    </source>
</evidence>
<gene>
    <name evidence="3" type="ORF">EVEC_LOCUS664</name>
</gene>
<keyword evidence="2" id="KW-0349">Heme</keyword>
<keyword evidence="1" id="KW-0575">Peroxidase</keyword>
<name>A0A0N4UU98_ENTVE</name>
<dbReference type="GO" id="GO:0046872">
    <property type="term" value="F:metal ion binding"/>
    <property type="evidence" value="ECO:0007669"/>
    <property type="project" value="UniProtKB-KW"/>
</dbReference>